<keyword evidence="2" id="KW-1185">Reference proteome</keyword>
<name>A0ABX0ITG1_9FLAO</name>
<reference evidence="1 2" key="2">
    <citation type="submission" date="2020-02" db="EMBL/GenBank/DDBJ databases">
        <title>Flavobacterium profundi sp. nov., isolated from a deep-sea seamount.</title>
        <authorList>
            <person name="Zhang D.-C."/>
        </authorList>
    </citation>
    <scope>NUCLEOTIDE SEQUENCE [LARGE SCALE GENOMIC DNA]</scope>
    <source>
        <strain evidence="1 2">EC11</strain>
    </source>
</reference>
<dbReference type="EMBL" id="VEVQ02000007">
    <property type="protein sequence ID" value="NHN26506.1"/>
    <property type="molecule type" value="Genomic_DNA"/>
</dbReference>
<proteinExistence type="predicted"/>
<protein>
    <recommendedName>
        <fullName evidence="3">Lipoprotein</fullName>
    </recommendedName>
</protein>
<reference evidence="2" key="1">
    <citation type="submission" date="2019-05" db="EMBL/GenBank/DDBJ databases">
        <title>Flavobacterium profundi sp. nov., isolated from a deep-sea seamount.</title>
        <authorList>
            <person name="Zhang D.-C."/>
        </authorList>
    </citation>
    <scope>NUCLEOTIDE SEQUENCE [LARGE SCALE GENOMIC DNA]</scope>
    <source>
        <strain evidence="2">EC11</strain>
    </source>
</reference>
<accession>A0ABX0ITG1</accession>
<evidence type="ECO:0008006" key="3">
    <source>
        <dbReference type="Google" id="ProtNLM"/>
    </source>
</evidence>
<evidence type="ECO:0000313" key="2">
    <source>
        <dbReference type="Proteomes" id="UP000817854"/>
    </source>
</evidence>
<sequence>MKKIINRELVSFTENDIKKYSRMVNEYFKRKWRFVFVFLLVSCSVQNEINKDDFKSISNNFSASFYDKLDTIGNYDNRIITRSLLKELIDIDTINYSKPIKIEIKKETLFLKFEDSNKKQYVLKFLGEKHKKRFVFYTNYKTISFPLVLMSKEMKRYSIYLTSTDEIIFANKNENTGMLLFFGAGNSSGFEYQFKLLRDE</sequence>
<evidence type="ECO:0000313" key="1">
    <source>
        <dbReference type="EMBL" id="NHN26506.1"/>
    </source>
</evidence>
<dbReference type="Proteomes" id="UP000817854">
    <property type="component" value="Unassembled WGS sequence"/>
</dbReference>
<organism evidence="1 2">
    <name type="scientific">Flavobacterium jejuense</name>
    <dbReference type="NCBI Taxonomy" id="1544455"/>
    <lineage>
        <taxon>Bacteria</taxon>
        <taxon>Pseudomonadati</taxon>
        <taxon>Bacteroidota</taxon>
        <taxon>Flavobacteriia</taxon>
        <taxon>Flavobacteriales</taxon>
        <taxon>Flavobacteriaceae</taxon>
        <taxon>Flavobacterium</taxon>
    </lineage>
</organism>
<comment type="caution">
    <text evidence="1">The sequence shown here is derived from an EMBL/GenBank/DDBJ whole genome shotgun (WGS) entry which is preliminary data.</text>
</comment>
<dbReference type="RefSeq" id="WP_140962827.1">
    <property type="nucleotide sequence ID" value="NZ_VEVQ02000007.1"/>
</dbReference>
<gene>
    <name evidence="1" type="ORF">FIA58_012540</name>
</gene>